<dbReference type="PROSITE" id="PS50110">
    <property type="entry name" value="RESPONSE_REGULATORY"/>
    <property type="match status" value="1"/>
</dbReference>
<accession>A0ABV7L7U4</accession>
<feature type="modified residue" description="4-aspartylphosphate" evidence="1">
    <location>
        <position position="63"/>
    </location>
</feature>
<evidence type="ECO:0000259" key="3">
    <source>
        <dbReference type="PROSITE" id="PS50883"/>
    </source>
</evidence>
<protein>
    <submittedName>
        <fullName evidence="4">EAL domain-containing protein</fullName>
    </submittedName>
</protein>
<feature type="domain" description="Response regulatory" evidence="2">
    <location>
        <begin position="11"/>
        <end position="133"/>
    </location>
</feature>
<keyword evidence="5" id="KW-1185">Reference proteome</keyword>
<evidence type="ECO:0000256" key="1">
    <source>
        <dbReference type="PROSITE-ProRule" id="PRU00169"/>
    </source>
</evidence>
<dbReference type="PANTHER" id="PTHR33121">
    <property type="entry name" value="CYCLIC DI-GMP PHOSPHODIESTERASE PDEF"/>
    <property type="match status" value="1"/>
</dbReference>
<dbReference type="Proteomes" id="UP001595528">
    <property type="component" value="Unassembled WGS sequence"/>
</dbReference>
<dbReference type="SUPFAM" id="SSF141868">
    <property type="entry name" value="EAL domain-like"/>
    <property type="match status" value="1"/>
</dbReference>
<dbReference type="PANTHER" id="PTHR33121:SF79">
    <property type="entry name" value="CYCLIC DI-GMP PHOSPHODIESTERASE PDED-RELATED"/>
    <property type="match status" value="1"/>
</dbReference>
<dbReference type="Pfam" id="PF00072">
    <property type="entry name" value="Response_reg"/>
    <property type="match status" value="1"/>
</dbReference>
<dbReference type="Pfam" id="PF00563">
    <property type="entry name" value="EAL"/>
    <property type="match status" value="1"/>
</dbReference>
<dbReference type="SMART" id="SM00052">
    <property type="entry name" value="EAL"/>
    <property type="match status" value="1"/>
</dbReference>
<dbReference type="InterPro" id="IPR011006">
    <property type="entry name" value="CheY-like_superfamily"/>
</dbReference>
<dbReference type="Gene3D" id="3.40.50.2300">
    <property type="match status" value="1"/>
</dbReference>
<name>A0ABV7L7U4_9PROT</name>
<gene>
    <name evidence="4" type="ORF">ACFOGJ_23960</name>
</gene>
<dbReference type="InterPro" id="IPR035919">
    <property type="entry name" value="EAL_sf"/>
</dbReference>
<dbReference type="InterPro" id="IPR001633">
    <property type="entry name" value="EAL_dom"/>
</dbReference>
<comment type="caution">
    <text evidence="4">The sequence shown here is derived from an EMBL/GenBank/DDBJ whole genome shotgun (WGS) entry which is preliminary data.</text>
</comment>
<dbReference type="SMART" id="SM00448">
    <property type="entry name" value="REC"/>
    <property type="match status" value="1"/>
</dbReference>
<dbReference type="Gene3D" id="3.20.20.450">
    <property type="entry name" value="EAL domain"/>
    <property type="match status" value="1"/>
</dbReference>
<evidence type="ECO:0000313" key="4">
    <source>
        <dbReference type="EMBL" id="MFC3230327.1"/>
    </source>
</evidence>
<dbReference type="CDD" id="cd01948">
    <property type="entry name" value="EAL"/>
    <property type="match status" value="1"/>
</dbReference>
<dbReference type="InterPro" id="IPR001789">
    <property type="entry name" value="Sig_transdc_resp-reg_receiver"/>
</dbReference>
<dbReference type="SUPFAM" id="SSF52172">
    <property type="entry name" value="CheY-like"/>
    <property type="match status" value="1"/>
</dbReference>
<proteinExistence type="predicted"/>
<feature type="domain" description="EAL" evidence="3">
    <location>
        <begin position="143"/>
        <end position="396"/>
    </location>
</feature>
<organism evidence="4 5">
    <name type="scientific">Marinibaculum pumilum</name>
    <dbReference type="NCBI Taxonomy" id="1766165"/>
    <lineage>
        <taxon>Bacteria</taxon>
        <taxon>Pseudomonadati</taxon>
        <taxon>Pseudomonadota</taxon>
        <taxon>Alphaproteobacteria</taxon>
        <taxon>Rhodospirillales</taxon>
        <taxon>Rhodospirillaceae</taxon>
        <taxon>Marinibaculum</taxon>
    </lineage>
</organism>
<evidence type="ECO:0000313" key="5">
    <source>
        <dbReference type="Proteomes" id="UP001595528"/>
    </source>
</evidence>
<evidence type="ECO:0000259" key="2">
    <source>
        <dbReference type="PROSITE" id="PS50110"/>
    </source>
</evidence>
<dbReference type="RefSeq" id="WP_379905392.1">
    <property type="nucleotide sequence ID" value="NZ_JBHRTR010000037.1"/>
</dbReference>
<dbReference type="EMBL" id="JBHRTR010000037">
    <property type="protein sequence ID" value="MFC3230327.1"/>
    <property type="molecule type" value="Genomic_DNA"/>
</dbReference>
<dbReference type="InterPro" id="IPR050706">
    <property type="entry name" value="Cyclic-di-GMP_PDE-like"/>
</dbReference>
<keyword evidence="1" id="KW-0597">Phosphoprotein</keyword>
<sequence length="400" mass="43915">MPRGRDFHRIQVLVVDDEPTQRFAVTVMCRGLGLPEAIACENGHQALASVGAPGSRVDLVVCDLDMPEMDGMEFIRRIAGFEDPPALMILSGHPSALLDSVERMGRAYGLHMAGSVRKPLTRHGLETCLRGLAQQRTEAEPAVASEAAMVDELIDRGRFEPYFQPQLSLASGRVLGAEVLARLVEPDGSLVLPHAFLARLGERGMMTGFTFDIMDKALAMLTSWRERPPEIRVSVNLSPTLFDDLDVMADLMARVDRAGLPRDRMVFEVVETAIASDQMMLAESAARLRLRGFGLAIDDFGQGHASLDQLRRLPFDELKIDRAFVADLDSDSDNRTIVGTTIAMAKALGLKVVAEGVETEGEVRVLRELGCEVAQGYLFAPALPFAQFLRFLDDRRVLAV</sequence>
<dbReference type="PROSITE" id="PS50883">
    <property type="entry name" value="EAL"/>
    <property type="match status" value="1"/>
</dbReference>
<reference evidence="5" key="1">
    <citation type="journal article" date="2019" name="Int. J. Syst. Evol. Microbiol.">
        <title>The Global Catalogue of Microorganisms (GCM) 10K type strain sequencing project: providing services to taxonomists for standard genome sequencing and annotation.</title>
        <authorList>
            <consortium name="The Broad Institute Genomics Platform"/>
            <consortium name="The Broad Institute Genome Sequencing Center for Infectious Disease"/>
            <person name="Wu L."/>
            <person name="Ma J."/>
        </authorList>
    </citation>
    <scope>NUCLEOTIDE SEQUENCE [LARGE SCALE GENOMIC DNA]</scope>
    <source>
        <strain evidence="5">KCTC 42964</strain>
    </source>
</reference>